<evidence type="ECO:0000256" key="1">
    <source>
        <dbReference type="SAM" id="Phobius"/>
    </source>
</evidence>
<organism evidence="2 3">
    <name type="scientific">Maribacter dokdonensis</name>
    <dbReference type="NCBI Taxonomy" id="320912"/>
    <lineage>
        <taxon>Bacteria</taxon>
        <taxon>Pseudomonadati</taxon>
        <taxon>Bacteroidota</taxon>
        <taxon>Flavobacteriia</taxon>
        <taxon>Flavobacteriales</taxon>
        <taxon>Flavobacteriaceae</taxon>
        <taxon>Maribacter</taxon>
    </lineage>
</organism>
<reference evidence="2 3" key="1">
    <citation type="submission" date="2016-10" db="EMBL/GenBank/DDBJ databases">
        <authorList>
            <person name="de Groot N.N."/>
        </authorList>
    </citation>
    <scope>NUCLEOTIDE SEQUENCE [LARGE SCALE GENOMIC DNA]</scope>
    <source>
        <strain evidence="2 3">MAR_2009_71</strain>
    </source>
</reference>
<dbReference type="OrthoDB" id="1441845at2"/>
<keyword evidence="1" id="KW-0472">Membrane</keyword>
<proteinExistence type="predicted"/>
<accession>A0A1H4LQC6</accession>
<name>A0A1H4LQC6_9FLAO</name>
<dbReference type="RefSeq" id="WP_074671243.1">
    <property type="nucleotide sequence ID" value="NZ_FNTB01000001.1"/>
</dbReference>
<sequence length="146" mass="16751">MHFTKKNWVWTVVLILTVICCAFILILHLKNWVSNSDNSLGIRSGFYNVEIPLNELDSVVLVERIPPMERLHGFSALEKEKGVFREFKDSLTNNKVHVFVDNIEQHKVKLVYKDSTYVYFNLKDSVQTLQLFQKLGGKIGALGAPN</sequence>
<feature type="transmembrane region" description="Helical" evidence="1">
    <location>
        <begin position="7"/>
        <end position="29"/>
    </location>
</feature>
<keyword evidence="1" id="KW-0812">Transmembrane</keyword>
<evidence type="ECO:0000313" key="2">
    <source>
        <dbReference type="EMBL" id="SEB72930.1"/>
    </source>
</evidence>
<dbReference type="Proteomes" id="UP000183038">
    <property type="component" value="Unassembled WGS sequence"/>
</dbReference>
<keyword evidence="1" id="KW-1133">Transmembrane helix</keyword>
<dbReference type="EMBL" id="FNTB01000001">
    <property type="protein sequence ID" value="SEB72930.1"/>
    <property type="molecule type" value="Genomic_DNA"/>
</dbReference>
<gene>
    <name evidence="2" type="ORF">SAMN05192540_1389</name>
</gene>
<evidence type="ECO:0000313" key="3">
    <source>
        <dbReference type="Proteomes" id="UP000183038"/>
    </source>
</evidence>
<dbReference type="AlphaFoldDB" id="A0A1H4LQC6"/>
<protein>
    <submittedName>
        <fullName evidence="2">Uncharacterized protein</fullName>
    </submittedName>
</protein>